<protein>
    <submittedName>
        <fullName evidence="3">Unnamed protein product</fullName>
    </submittedName>
</protein>
<accession>A0A9W7D2W3</accession>
<feature type="region of interest" description="Disordered" evidence="1">
    <location>
        <begin position="420"/>
        <end position="478"/>
    </location>
</feature>
<gene>
    <name evidence="3" type="ORF">Pfra01_002378700</name>
</gene>
<organism evidence="3 4">
    <name type="scientific">Phytophthora fragariaefolia</name>
    <dbReference type="NCBI Taxonomy" id="1490495"/>
    <lineage>
        <taxon>Eukaryota</taxon>
        <taxon>Sar</taxon>
        <taxon>Stramenopiles</taxon>
        <taxon>Oomycota</taxon>
        <taxon>Peronosporomycetes</taxon>
        <taxon>Peronosporales</taxon>
        <taxon>Peronosporaceae</taxon>
        <taxon>Phytophthora</taxon>
    </lineage>
</organism>
<dbReference type="Pfam" id="PF03732">
    <property type="entry name" value="Retrotrans_gag"/>
    <property type="match status" value="1"/>
</dbReference>
<dbReference type="AlphaFoldDB" id="A0A9W7D2W3"/>
<feature type="compositionally biased region" description="Low complexity" evidence="1">
    <location>
        <begin position="455"/>
        <end position="465"/>
    </location>
</feature>
<reference evidence="3" key="1">
    <citation type="submission" date="2023-04" db="EMBL/GenBank/DDBJ databases">
        <title>Phytophthora fragariaefolia NBRC 109709.</title>
        <authorList>
            <person name="Ichikawa N."/>
            <person name="Sato H."/>
            <person name="Tonouchi N."/>
        </authorList>
    </citation>
    <scope>NUCLEOTIDE SEQUENCE</scope>
    <source>
        <strain evidence="3">NBRC 109709</strain>
    </source>
</reference>
<keyword evidence="4" id="KW-1185">Reference proteome</keyword>
<feature type="domain" description="Retrotransposon gag" evidence="2">
    <location>
        <begin position="295"/>
        <end position="382"/>
    </location>
</feature>
<proteinExistence type="predicted"/>
<feature type="region of interest" description="Disordered" evidence="1">
    <location>
        <begin position="183"/>
        <end position="211"/>
    </location>
</feature>
<dbReference type="InterPro" id="IPR005162">
    <property type="entry name" value="Retrotrans_gag_dom"/>
</dbReference>
<comment type="caution">
    <text evidence="3">The sequence shown here is derived from an EMBL/GenBank/DDBJ whole genome shotgun (WGS) entry which is preliminary data.</text>
</comment>
<evidence type="ECO:0000259" key="2">
    <source>
        <dbReference type="Pfam" id="PF03732"/>
    </source>
</evidence>
<dbReference type="OrthoDB" id="128433at2759"/>
<evidence type="ECO:0000256" key="1">
    <source>
        <dbReference type="SAM" id="MobiDB-lite"/>
    </source>
</evidence>
<dbReference type="Proteomes" id="UP001165121">
    <property type="component" value="Unassembled WGS sequence"/>
</dbReference>
<sequence>MLLEDPVLQMMQLGQIGDLMGPVTAPLIAVKALMNLLKEAGLVAGAFGADELFDLGLDAIRSASLELFHKLKILVRESPPIADPTVSPQIRSYESAAEPGSDSSEEPRRMSLGPSGTAMLADRLRSTRKKAPRSDRVVRAQPMPDRTTTTAISSTDPTDRLESHFQAAMSRFLREQQVATVMPAPDTAPNLGSQDVEMESAGPPDRDPDLPGWEYYPDDMDLPEPDRAAVASATAGSGGSTMIQRVRFSAVSDLKKFMGKEHDEDRARQWIGKVKSAFLRDQATDAEKCLTFADLLSGPARNWYRQLARSTRKKWPDLLKSFQTQYCGFGVSVARQYYHARKRSDESPLEYLHRLNVAVLRARLKIKDGGSKERQEHVGRFIEALGDQELSDQLTLLRLPDAGELEEVLRALERAKTRQKKAAFESSKFRQKGPVSPAPAAPAKHVRSIQIQAADSGSDSGTDGSDGSDSDEGQIRRI</sequence>
<evidence type="ECO:0000313" key="4">
    <source>
        <dbReference type="Proteomes" id="UP001165121"/>
    </source>
</evidence>
<evidence type="ECO:0000313" key="3">
    <source>
        <dbReference type="EMBL" id="GMF56160.1"/>
    </source>
</evidence>
<feature type="region of interest" description="Disordered" evidence="1">
    <location>
        <begin position="84"/>
        <end position="119"/>
    </location>
</feature>
<name>A0A9W7D2W3_9STRA</name>
<dbReference type="EMBL" id="BSXT01003919">
    <property type="protein sequence ID" value="GMF56160.1"/>
    <property type="molecule type" value="Genomic_DNA"/>
</dbReference>